<dbReference type="Gene3D" id="3.40.50.2000">
    <property type="entry name" value="Glycogen Phosphorylase B"/>
    <property type="match status" value="2"/>
</dbReference>
<keyword evidence="6" id="KW-1185">Reference proteome</keyword>
<feature type="domain" description="Glycosyltransferase subfamily 4-like N-terminal" evidence="4">
    <location>
        <begin position="25"/>
        <end position="148"/>
    </location>
</feature>
<gene>
    <name evidence="5" type="ORF">SAMN02745165_00778</name>
</gene>
<dbReference type="STRING" id="1122189.SAMN02745165_00778"/>
<dbReference type="Proteomes" id="UP000184171">
    <property type="component" value="Unassembled WGS sequence"/>
</dbReference>
<organism evidence="5 6">
    <name type="scientific">Malonomonas rubra DSM 5091</name>
    <dbReference type="NCBI Taxonomy" id="1122189"/>
    <lineage>
        <taxon>Bacteria</taxon>
        <taxon>Pseudomonadati</taxon>
        <taxon>Thermodesulfobacteriota</taxon>
        <taxon>Desulfuromonadia</taxon>
        <taxon>Desulfuromonadales</taxon>
        <taxon>Geopsychrobacteraceae</taxon>
        <taxon>Malonomonas</taxon>
    </lineage>
</organism>
<dbReference type="InterPro" id="IPR028098">
    <property type="entry name" value="Glyco_trans_4-like_N"/>
</dbReference>
<keyword evidence="1" id="KW-0328">Glycosyltransferase</keyword>
<evidence type="ECO:0000259" key="4">
    <source>
        <dbReference type="Pfam" id="PF13579"/>
    </source>
</evidence>
<evidence type="ECO:0000259" key="3">
    <source>
        <dbReference type="Pfam" id="PF00534"/>
    </source>
</evidence>
<proteinExistence type="predicted"/>
<dbReference type="SUPFAM" id="SSF53756">
    <property type="entry name" value="UDP-Glycosyltransferase/glycogen phosphorylase"/>
    <property type="match status" value="1"/>
</dbReference>
<accession>A0A1M6DRD5</accession>
<keyword evidence="2 5" id="KW-0808">Transferase</keyword>
<dbReference type="EMBL" id="FQZT01000002">
    <property type="protein sequence ID" value="SHI75690.1"/>
    <property type="molecule type" value="Genomic_DNA"/>
</dbReference>
<evidence type="ECO:0000256" key="2">
    <source>
        <dbReference type="ARBA" id="ARBA00022679"/>
    </source>
</evidence>
<protein>
    <submittedName>
        <fullName evidence="5">Glycosyltransferase involved in cell wall bisynthesis</fullName>
    </submittedName>
</protein>
<dbReference type="Pfam" id="PF00534">
    <property type="entry name" value="Glycos_transf_1"/>
    <property type="match status" value="1"/>
</dbReference>
<evidence type="ECO:0000313" key="5">
    <source>
        <dbReference type="EMBL" id="SHI75690.1"/>
    </source>
</evidence>
<feature type="domain" description="Glycosyl transferase family 1" evidence="3">
    <location>
        <begin position="167"/>
        <end position="320"/>
    </location>
</feature>
<dbReference type="Pfam" id="PF13579">
    <property type="entry name" value="Glyco_trans_4_4"/>
    <property type="match status" value="1"/>
</dbReference>
<dbReference type="GO" id="GO:0016757">
    <property type="term" value="F:glycosyltransferase activity"/>
    <property type="evidence" value="ECO:0007669"/>
    <property type="project" value="UniProtKB-KW"/>
</dbReference>
<reference evidence="5 6" key="1">
    <citation type="submission" date="2016-11" db="EMBL/GenBank/DDBJ databases">
        <authorList>
            <person name="Jaros S."/>
            <person name="Januszkiewicz K."/>
            <person name="Wedrychowicz H."/>
        </authorList>
    </citation>
    <scope>NUCLEOTIDE SEQUENCE [LARGE SCALE GENOMIC DNA]</scope>
    <source>
        <strain evidence="5 6">DSM 5091</strain>
    </source>
</reference>
<name>A0A1M6DRD5_MALRU</name>
<sequence length="359" mass="40737">MVVACADSPLLQARASIPMAGEFDVVWFSDSESQPEATCKVVHHMRQPSLGPLYWLRLILVFFNTYFKKRPDILHVHWSVFLPLLFPFKWKKVIVSPMGSDIFHPGKLAFRQRISRKVLSRADVVTSKSEFMDAQLLLLGVPKERIVRMTWGVEDAFFTAPERRGEMRSRFSLTEEELVFFSPRAIKPLYRIDEIVAAFCQFRKNSGAGLLLVSEMAGTAEDRERLAGIVKGYGLSEHVRFLGQLDLEGMTQAYAVSDAVISFSLSDGMPQTLYETMAAGCYPVFTDLAHYHSLIASREEGYLCSSTDAGQLVEAMQYVKDEISGKWNPADNREKIRRLASRKTETEKMLGVYQRLLQV</sequence>
<evidence type="ECO:0000256" key="1">
    <source>
        <dbReference type="ARBA" id="ARBA00022676"/>
    </source>
</evidence>
<dbReference type="InterPro" id="IPR001296">
    <property type="entry name" value="Glyco_trans_1"/>
</dbReference>
<dbReference type="PANTHER" id="PTHR12526:SF510">
    <property type="entry name" value="D-INOSITOL 3-PHOSPHATE GLYCOSYLTRANSFERASE"/>
    <property type="match status" value="1"/>
</dbReference>
<dbReference type="AlphaFoldDB" id="A0A1M6DRD5"/>
<evidence type="ECO:0000313" key="6">
    <source>
        <dbReference type="Proteomes" id="UP000184171"/>
    </source>
</evidence>
<dbReference type="PANTHER" id="PTHR12526">
    <property type="entry name" value="GLYCOSYLTRANSFERASE"/>
    <property type="match status" value="1"/>
</dbReference>